<dbReference type="InterPro" id="IPR005804">
    <property type="entry name" value="FA_desaturase_dom"/>
</dbReference>
<proteinExistence type="predicted"/>
<dbReference type="AlphaFoldDB" id="A0A381TDJ4"/>
<dbReference type="CDD" id="cd01060">
    <property type="entry name" value="Membrane-FADS-like"/>
    <property type="match status" value="1"/>
</dbReference>
<protein>
    <recommendedName>
        <fullName evidence="2">Fatty acid desaturase domain-containing protein</fullName>
    </recommendedName>
</protein>
<feature type="transmembrane region" description="Helical" evidence="1">
    <location>
        <begin position="31"/>
        <end position="53"/>
    </location>
</feature>
<organism evidence="3">
    <name type="scientific">marine metagenome</name>
    <dbReference type="NCBI Taxonomy" id="408172"/>
    <lineage>
        <taxon>unclassified sequences</taxon>
        <taxon>metagenomes</taxon>
        <taxon>ecological metagenomes</taxon>
    </lineage>
</organism>
<dbReference type="EMBL" id="UINC01004347">
    <property type="protein sequence ID" value="SVA13648.1"/>
    <property type="molecule type" value="Genomic_DNA"/>
</dbReference>
<name>A0A381TDJ4_9ZZZZ</name>
<dbReference type="Pfam" id="PF00487">
    <property type="entry name" value="FA_desaturase"/>
    <property type="match status" value="1"/>
</dbReference>
<feature type="transmembrane region" description="Helical" evidence="1">
    <location>
        <begin position="234"/>
        <end position="253"/>
    </location>
</feature>
<evidence type="ECO:0000256" key="1">
    <source>
        <dbReference type="SAM" id="Phobius"/>
    </source>
</evidence>
<keyword evidence="1" id="KW-0812">Transmembrane</keyword>
<feature type="transmembrane region" description="Helical" evidence="1">
    <location>
        <begin position="144"/>
        <end position="168"/>
    </location>
</feature>
<accession>A0A381TDJ4</accession>
<gene>
    <name evidence="3" type="ORF">METZ01_LOCUS66502</name>
</gene>
<dbReference type="GO" id="GO:0006629">
    <property type="term" value="P:lipid metabolic process"/>
    <property type="evidence" value="ECO:0007669"/>
    <property type="project" value="InterPro"/>
</dbReference>
<reference evidence="3" key="1">
    <citation type="submission" date="2018-05" db="EMBL/GenBank/DDBJ databases">
        <authorList>
            <person name="Lanie J.A."/>
            <person name="Ng W.-L."/>
            <person name="Kazmierczak K.M."/>
            <person name="Andrzejewski T.M."/>
            <person name="Davidsen T.M."/>
            <person name="Wayne K.J."/>
            <person name="Tettelin H."/>
            <person name="Glass J.I."/>
            <person name="Rusch D."/>
            <person name="Podicherti R."/>
            <person name="Tsui H.-C.T."/>
            <person name="Winkler M.E."/>
        </authorList>
    </citation>
    <scope>NUCLEOTIDE SEQUENCE</scope>
</reference>
<keyword evidence="1" id="KW-0472">Membrane</keyword>
<feature type="transmembrane region" description="Helical" evidence="1">
    <location>
        <begin position="96"/>
        <end position="115"/>
    </location>
</feature>
<feature type="transmembrane region" description="Helical" evidence="1">
    <location>
        <begin position="210"/>
        <end position="228"/>
    </location>
</feature>
<evidence type="ECO:0000259" key="2">
    <source>
        <dbReference type="Pfam" id="PF00487"/>
    </source>
</evidence>
<evidence type="ECO:0000313" key="3">
    <source>
        <dbReference type="EMBL" id="SVA13648.1"/>
    </source>
</evidence>
<sequence length="355" mass="40986">MKSLIREDRKREFSITQARELVKDLYRPNPWIYWSDFLGSALLGWGAFARTLMAPTLSLQQGFCFLIAVLAIYRAALFIHEIAHFKSGSFLIFQKVWNLICGFPLMIPTFLYQSVHFDHHKQNFYGTVKDGEYFPFASRGRGLILLYIGFSLFIPLIFLFRFVVLTPLSYFNPGIRKFVVQKMSSLNIDLNYQRPQSSLARNEGWKLQEVLSGIYGMSFIILILLKIMPAKAFFMWYCLVASVFMVNSIRTLAAHHYGNAGESELSFTDQMLDSINNLGNRWITPLWAPVGLRFHATHHLFPDLPYHALGEAHKRILENQGKDSLYGQTVQYGLWPALVKLWMHAGKRNQVTNLK</sequence>
<keyword evidence="1" id="KW-1133">Transmembrane helix</keyword>
<feature type="transmembrane region" description="Helical" evidence="1">
    <location>
        <begin position="59"/>
        <end position="76"/>
    </location>
</feature>
<feature type="domain" description="Fatty acid desaturase" evidence="2">
    <location>
        <begin position="63"/>
        <end position="322"/>
    </location>
</feature>